<proteinExistence type="predicted"/>
<dbReference type="Gene3D" id="2.60.40.1890">
    <property type="entry name" value="PCu(A)C copper chaperone"/>
    <property type="match status" value="1"/>
</dbReference>
<feature type="signal peptide" evidence="1">
    <location>
        <begin position="1"/>
        <end position="22"/>
    </location>
</feature>
<reference evidence="2 3" key="1">
    <citation type="submission" date="2023-05" db="EMBL/GenBank/DDBJ databases">
        <authorList>
            <person name="Guo Y."/>
        </authorList>
    </citation>
    <scope>NUCLEOTIDE SEQUENCE [LARGE SCALE GENOMIC DNA]</scope>
    <source>
        <strain evidence="2 3">GR2756</strain>
    </source>
</reference>
<dbReference type="Pfam" id="PF04314">
    <property type="entry name" value="PCuAC"/>
    <property type="match status" value="1"/>
</dbReference>
<dbReference type="RefSeq" id="WP_315726879.1">
    <property type="nucleotide sequence ID" value="NZ_JAVUPU010000006.1"/>
</dbReference>
<keyword evidence="3" id="KW-1185">Reference proteome</keyword>
<dbReference type="PANTHER" id="PTHR36302">
    <property type="entry name" value="BLR7088 PROTEIN"/>
    <property type="match status" value="1"/>
</dbReference>
<feature type="chain" id="PRO_5045450753" evidence="1">
    <location>
        <begin position="23"/>
        <end position="157"/>
    </location>
</feature>
<dbReference type="InterPro" id="IPR007410">
    <property type="entry name" value="LpqE-like"/>
</dbReference>
<evidence type="ECO:0000313" key="2">
    <source>
        <dbReference type="EMBL" id="MDT9599778.1"/>
    </source>
</evidence>
<organism evidence="2 3">
    <name type="scientific">Sphingosinicella rhizophila</name>
    <dbReference type="NCBI Taxonomy" id="3050082"/>
    <lineage>
        <taxon>Bacteria</taxon>
        <taxon>Pseudomonadati</taxon>
        <taxon>Pseudomonadota</taxon>
        <taxon>Alphaproteobacteria</taxon>
        <taxon>Sphingomonadales</taxon>
        <taxon>Sphingosinicellaceae</taxon>
        <taxon>Sphingosinicella</taxon>
    </lineage>
</organism>
<sequence length="157" mass="16641">MINSLRPIAGSASLALALLLSACGREPQAPRVSVEDIWVRLPAAPGRPAAAYFTATATTKDEAIVAVSSPAAKVEMHETVTEGTMSMMRPLSVASFAGEDRIRFEPGGKHLMLFGLDPKLRPGEKIPLSFRFRSAPPVTVQAELKALGESGPEHAGH</sequence>
<dbReference type="PROSITE" id="PS51257">
    <property type="entry name" value="PROKAR_LIPOPROTEIN"/>
    <property type="match status" value="1"/>
</dbReference>
<comment type="caution">
    <text evidence="2">The sequence shown here is derived from an EMBL/GenBank/DDBJ whole genome shotgun (WGS) entry which is preliminary data.</text>
</comment>
<keyword evidence="1" id="KW-0732">Signal</keyword>
<evidence type="ECO:0000313" key="3">
    <source>
        <dbReference type="Proteomes" id="UP001259572"/>
    </source>
</evidence>
<dbReference type="InterPro" id="IPR058248">
    <property type="entry name" value="Lxx211020-like"/>
</dbReference>
<dbReference type="PANTHER" id="PTHR36302:SF1">
    <property type="entry name" value="COPPER CHAPERONE PCU(A)C"/>
    <property type="match status" value="1"/>
</dbReference>
<evidence type="ECO:0000256" key="1">
    <source>
        <dbReference type="SAM" id="SignalP"/>
    </source>
</evidence>
<accession>A0ABU3Q8P4</accession>
<dbReference type="SUPFAM" id="SSF110087">
    <property type="entry name" value="DR1885-like metal-binding protein"/>
    <property type="match status" value="1"/>
</dbReference>
<dbReference type="EMBL" id="JAVUPU010000006">
    <property type="protein sequence ID" value="MDT9599778.1"/>
    <property type="molecule type" value="Genomic_DNA"/>
</dbReference>
<dbReference type="Proteomes" id="UP001259572">
    <property type="component" value="Unassembled WGS sequence"/>
</dbReference>
<dbReference type="InterPro" id="IPR036182">
    <property type="entry name" value="PCuAC_sf"/>
</dbReference>
<name>A0ABU3Q8P4_9SPHN</name>
<protein>
    <submittedName>
        <fullName evidence="2">Copper chaperone PCu(A)C</fullName>
    </submittedName>
</protein>
<gene>
    <name evidence="2" type="ORF">RQX22_12525</name>
</gene>